<dbReference type="Proteomes" id="UP000198571">
    <property type="component" value="Unassembled WGS sequence"/>
</dbReference>
<feature type="transmembrane region" description="Helical" evidence="1">
    <location>
        <begin position="6"/>
        <end position="22"/>
    </location>
</feature>
<name>A0A1H9T4X0_9BACI</name>
<feature type="transmembrane region" description="Helical" evidence="1">
    <location>
        <begin position="53"/>
        <end position="72"/>
    </location>
</feature>
<proteinExistence type="predicted"/>
<accession>A0A1H9T4X0</accession>
<dbReference type="STRING" id="1601833.SAMN05518684_105125"/>
<protein>
    <submittedName>
        <fullName evidence="2">Uncharacterized protein</fullName>
    </submittedName>
</protein>
<organism evidence="2 3">
    <name type="scientific">Salipaludibacillus aurantiacus</name>
    <dbReference type="NCBI Taxonomy" id="1601833"/>
    <lineage>
        <taxon>Bacteria</taxon>
        <taxon>Bacillati</taxon>
        <taxon>Bacillota</taxon>
        <taxon>Bacilli</taxon>
        <taxon>Bacillales</taxon>
        <taxon>Bacillaceae</taxon>
    </lineage>
</organism>
<evidence type="ECO:0000313" key="2">
    <source>
        <dbReference type="EMBL" id="SER92272.1"/>
    </source>
</evidence>
<dbReference type="EMBL" id="FOGT01000005">
    <property type="protein sequence ID" value="SER92272.1"/>
    <property type="molecule type" value="Genomic_DNA"/>
</dbReference>
<keyword evidence="1" id="KW-0472">Membrane</keyword>
<dbReference type="RefSeq" id="WP_093049796.1">
    <property type="nucleotide sequence ID" value="NZ_FOGT01000005.1"/>
</dbReference>
<keyword evidence="1" id="KW-1133">Transmembrane helix</keyword>
<gene>
    <name evidence="2" type="ORF">SAMN05518684_105125</name>
</gene>
<dbReference type="AlphaFoldDB" id="A0A1H9T4X0"/>
<keyword evidence="1" id="KW-0812">Transmembrane</keyword>
<sequence>MVEIFIAIAGAIILIPILLFLPSVFPKTVTFLHIFLAAVYFLVGLFLNHYFHWLGAASSIVLLAVFTSYLFSRRAERLNGRMAEEEH</sequence>
<evidence type="ECO:0000256" key="1">
    <source>
        <dbReference type="SAM" id="Phobius"/>
    </source>
</evidence>
<keyword evidence="3" id="KW-1185">Reference proteome</keyword>
<reference evidence="3" key="1">
    <citation type="submission" date="2016-10" db="EMBL/GenBank/DDBJ databases">
        <authorList>
            <person name="Varghese N."/>
            <person name="Submissions S."/>
        </authorList>
    </citation>
    <scope>NUCLEOTIDE SEQUENCE [LARGE SCALE GENOMIC DNA]</scope>
    <source>
        <strain evidence="3">S9</strain>
    </source>
</reference>
<feature type="transmembrane region" description="Helical" evidence="1">
    <location>
        <begin position="29"/>
        <end position="47"/>
    </location>
</feature>
<evidence type="ECO:0000313" key="3">
    <source>
        <dbReference type="Proteomes" id="UP000198571"/>
    </source>
</evidence>